<dbReference type="InterPro" id="IPR000504">
    <property type="entry name" value="RRM_dom"/>
</dbReference>
<keyword evidence="3 5" id="KW-0694">RNA-binding</keyword>
<comment type="subcellular location">
    <subcellularLocation>
        <location evidence="1">Nucleus</location>
        <location evidence="1">Nucleolus</location>
    </subcellularLocation>
</comment>
<evidence type="ECO:0000256" key="3">
    <source>
        <dbReference type="ARBA" id="ARBA00022884"/>
    </source>
</evidence>
<feature type="region of interest" description="Disordered" evidence="6">
    <location>
        <begin position="59"/>
        <end position="104"/>
    </location>
</feature>
<reference evidence="8" key="2">
    <citation type="journal article" date="2015" name="J. Proteomics">
        <title>Sexual differences in the sialomes of the zebra tick, Rhipicephalus pulchellus.</title>
        <authorList>
            <person name="Tan A.W."/>
            <person name="Francischetti I.M."/>
            <person name="Slovak M."/>
            <person name="Kini R.M."/>
            <person name="Ribeiro J.M."/>
        </authorList>
    </citation>
    <scope>NUCLEOTIDE SEQUENCE</scope>
    <source>
        <tissue evidence="8">Salivary gland</tissue>
    </source>
</reference>
<accession>L7MHP1</accession>
<dbReference type="GO" id="GO:0000463">
    <property type="term" value="P:maturation of LSU-rRNA from tricistronic rRNA transcript (SSU-rRNA, 5.8S rRNA, LSU-rRNA)"/>
    <property type="evidence" value="ECO:0007669"/>
    <property type="project" value="TreeGrafter"/>
</dbReference>
<feature type="domain" description="RRM" evidence="7">
    <location>
        <begin position="239"/>
        <end position="329"/>
    </location>
</feature>
<dbReference type="InterPro" id="IPR012677">
    <property type="entry name" value="Nucleotide-bd_a/b_plait_sf"/>
</dbReference>
<name>L7MHP1_RHIPC</name>
<dbReference type="CDD" id="cd12395">
    <property type="entry name" value="RRM2_RBM34"/>
    <property type="match status" value="1"/>
</dbReference>
<dbReference type="SUPFAM" id="SSF54928">
    <property type="entry name" value="RNA-binding domain, RBD"/>
    <property type="match status" value="2"/>
</dbReference>
<dbReference type="GO" id="GO:0005730">
    <property type="term" value="C:nucleolus"/>
    <property type="evidence" value="ECO:0007669"/>
    <property type="project" value="UniProtKB-SubCell"/>
</dbReference>
<feature type="region of interest" description="Disordered" evidence="6">
    <location>
        <begin position="118"/>
        <end position="240"/>
    </location>
</feature>
<protein>
    <submittedName>
        <fullName evidence="8">Putative transcriptional coactivator caper rrm superfamily</fullName>
    </submittedName>
</protein>
<sequence length="505" mass="56113">RASNVVRKHGSAHACFFASRHSHVRQLSRHQNTAAIMYTIGAIADLVSGKDVSSSSAAEASANSKKMANPARPAPRYVEFQSKATLPPVKASRRERKLGRRLHGELLPRAQVKLTEQAESELVCSEDSTDESDRDEQAPIEELVRGSSKDKSQNSRLLQSKKKENEFKRKVSSDDMDNEADGSKPMQPLKRRRQDDATLSNVDTVNETSLFATDNDQKELKNRREKKVRHPDTPDKDGRTIFVGNLPGTATQKAVRHVFSKYGTIESIRFRSIVPAKESLSKKVAFISKALHSNKQTVNAYVVFKAKEAVNKALSLNGGVLFGNHIRVDCVGAPKSQVSEKQTVFVGNLAHEVQDEELWKLFAECGDVVAVRLVRDKVTGMGKGFGFVTFKQMDGAALALEMTGREVSGRPIRVSPFSKQAVPKKAIQQRSPFQRKAKKAQESLEGVNFKGSQAEHLTKKKRKLKKQIREKVQQKLQKKIFQLGGGSPKKAKKKKDAKQPNKVGE</sequence>
<dbReference type="SMART" id="SM00360">
    <property type="entry name" value="RRM"/>
    <property type="match status" value="2"/>
</dbReference>
<proteinExistence type="evidence at transcript level"/>
<dbReference type="InterPro" id="IPR034221">
    <property type="entry name" value="RBM34_RRM2"/>
</dbReference>
<dbReference type="PANTHER" id="PTHR23236">
    <property type="entry name" value="EUKARYOTIC TRANSLATION INITIATION FACTOR 4B/4H"/>
    <property type="match status" value="1"/>
</dbReference>
<evidence type="ECO:0000256" key="1">
    <source>
        <dbReference type="ARBA" id="ARBA00004604"/>
    </source>
</evidence>
<evidence type="ECO:0000259" key="7">
    <source>
        <dbReference type="PROSITE" id="PS50102"/>
    </source>
</evidence>
<feature type="compositionally biased region" description="Basic residues" evidence="6">
    <location>
        <begin position="91"/>
        <end position="101"/>
    </location>
</feature>
<dbReference type="GO" id="GO:0019843">
    <property type="term" value="F:rRNA binding"/>
    <property type="evidence" value="ECO:0007669"/>
    <property type="project" value="TreeGrafter"/>
</dbReference>
<feature type="compositionally biased region" description="Basic and acidic residues" evidence="6">
    <location>
        <begin position="161"/>
        <end position="173"/>
    </location>
</feature>
<dbReference type="EMBL" id="GACK01001529">
    <property type="protein sequence ID" value="JAA63505.1"/>
    <property type="molecule type" value="mRNA"/>
</dbReference>
<evidence type="ECO:0000256" key="6">
    <source>
        <dbReference type="SAM" id="MobiDB-lite"/>
    </source>
</evidence>
<feature type="compositionally biased region" description="Basic and acidic residues" evidence="6">
    <location>
        <begin position="230"/>
        <end position="239"/>
    </location>
</feature>
<feature type="region of interest" description="Disordered" evidence="6">
    <location>
        <begin position="451"/>
        <end position="505"/>
    </location>
</feature>
<evidence type="ECO:0000313" key="8">
    <source>
        <dbReference type="EMBL" id="JAA63505.1"/>
    </source>
</evidence>
<comment type="similarity">
    <text evidence="2">Belongs to the RRM RBM34 family.</text>
</comment>
<keyword evidence="4" id="KW-0539">Nucleus</keyword>
<dbReference type="AlphaFoldDB" id="L7MHP1"/>
<feature type="domain" description="RRM" evidence="7">
    <location>
        <begin position="342"/>
        <end position="419"/>
    </location>
</feature>
<feature type="compositionally biased region" description="Polar residues" evidence="6">
    <location>
        <begin position="197"/>
        <end position="214"/>
    </location>
</feature>
<reference evidence="8" key="1">
    <citation type="submission" date="2012-11" db="EMBL/GenBank/DDBJ databases">
        <authorList>
            <person name="Lucero-Rivera Y.E."/>
            <person name="Tovar-Ramirez D."/>
        </authorList>
    </citation>
    <scope>NUCLEOTIDE SEQUENCE</scope>
    <source>
        <tissue evidence="8">Salivary gland</tissue>
    </source>
</reference>
<feature type="compositionally biased region" description="Basic and acidic residues" evidence="6">
    <location>
        <begin position="142"/>
        <end position="153"/>
    </location>
</feature>
<evidence type="ECO:0000256" key="5">
    <source>
        <dbReference type="PROSITE-ProRule" id="PRU00176"/>
    </source>
</evidence>
<feature type="region of interest" description="Disordered" evidence="6">
    <location>
        <begin position="426"/>
        <end position="445"/>
    </location>
</feature>
<dbReference type="InterPro" id="IPR035979">
    <property type="entry name" value="RBD_domain_sf"/>
</dbReference>
<dbReference type="CDD" id="cd12394">
    <property type="entry name" value="RRM1_RBM34"/>
    <property type="match status" value="1"/>
</dbReference>
<organism evidence="8">
    <name type="scientific">Rhipicephalus pulchellus</name>
    <name type="common">Yellow backed tick</name>
    <name type="synonym">Dermacentor pulchellus</name>
    <dbReference type="NCBI Taxonomy" id="72859"/>
    <lineage>
        <taxon>Eukaryota</taxon>
        <taxon>Metazoa</taxon>
        <taxon>Ecdysozoa</taxon>
        <taxon>Arthropoda</taxon>
        <taxon>Chelicerata</taxon>
        <taxon>Arachnida</taxon>
        <taxon>Acari</taxon>
        <taxon>Parasitiformes</taxon>
        <taxon>Ixodida</taxon>
        <taxon>Ixodoidea</taxon>
        <taxon>Ixodidae</taxon>
        <taxon>Rhipicephalinae</taxon>
        <taxon>Rhipicephalus</taxon>
        <taxon>Rhipicephalus</taxon>
    </lineage>
</organism>
<evidence type="ECO:0000256" key="4">
    <source>
        <dbReference type="ARBA" id="ARBA00023242"/>
    </source>
</evidence>
<dbReference type="Pfam" id="PF00076">
    <property type="entry name" value="RRM_1"/>
    <property type="match status" value="2"/>
</dbReference>
<dbReference type="PANTHER" id="PTHR23236:SF25">
    <property type="entry name" value="RNA-BINDING PROTEIN 34"/>
    <property type="match status" value="1"/>
</dbReference>
<evidence type="ECO:0000256" key="2">
    <source>
        <dbReference type="ARBA" id="ARBA00007077"/>
    </source>
</evidence>
<dbReference type="Gene3D" id="3.30.70.330">
    <property type="match status" value="2"/>
</dbReference>
<feature type="non-terminal residue" evidence="8">
    <location>
        <position position="1"/>
    </location>
</feature>
<dbReference type="PROSITE" id="PS50102">
    <property type="entry name" value="RRM"/>
    <property type="match status" value="2"/>
</dbReference>